<dbReference type="Gramene" id="rna48582">
    <property type="protein sequence ID" value="RHN42172.1"/>
    <property type="gene ID" value="gene48582"/>
</dbReference>
<dbReference type="EMBL" id="PSQE01000008">
    <property type="protein sequence ID" value="RHN42172.1"/>
    <property type="molecule type" value="Genomic_DNA"/>
</dbReference>
<reference evidence="1" key="1">
    <citation type="journal article" date="2018" name="Nat. Plants">
        <title>Whole-genome landscape of Medicago truncatula symbiotic genes.</title>
        <authorList>
            <person name="Pecrix Y."/>
            <person name="Gamas P."/>
            <person name="Carrere S."/>
        </authorList>
    </citation>
    <scope>NUCLEOTIDE SEQUENCE</scope>
    <source>
        <tissue evidence="1">Leaves</tissue>
    </source>
</reference>
<accession>A0A396GM35</accession>
<proteinExistence type="predicted"/>
<protein>
    <submittedName>
        <fullName evidence="1">Uncharacterized protein</fullName>
    </submittedName>
</protein>
<gene>
    <name evidence="1" type="ORF">MtrunA17_Chr8g0373991</name>
</gene>
<organism evidence="1">
    <name type="scientific">Medicago truncatula</name>
    <name type="common">Barrel medic</name>
    <name type="synonym">Medicago tribuloides</name>
    <dbReference type="NCBI Taxonomy" id="3880"/>
    <lineage>
        <taxon>Eukaryota</taxon>
        <taxon>Viridiplantae</taxon>
        <taxon>Streptophyta</taxon>
        <taxon>Embryophyta</taxon>
        <taxon>Tracheophyta</taxon>
        <taxon>Spermatophyta</taxon>
        <taxon>Magnoliopsida</taxon>
        <taxon>eudicotyledons</taxon>
        <taxon>Gunneridae</taxon>
        <taxon>Pentapetalae</taxon>
        <taxon>rosids</taxon>
        <taxon>fabids</taxon>
        <taxon>Fabales</taxon>
        <taxon>Fabaceae</taxon>
        <taxon>Papilionoideae</taxon>
        <taxon>50 kb inversion clade</taxon>
        <taxon>NPAAA clade</taxon>
        <taxon>Hologalegina</taxon>
        <taxon>IRL clade</taxon>
        <taxon>Trifolieae</taxon>
        <taxon>Medicago</taxon>
    </lineage>
</organism>
<sequence>MRPIETLNRPAYKNESGFHSSASYQSQHSSFIRRFLCFFT</sequence>
<dbReference type="Proteomes" id="UP000265566">
    <property type="component" value="Chromosome 8"/>
</dbReference>
<evidence type="ECO:0000313" key="1">
    <source>
        <dbReference type="EMBL" id="RHN42172.1"/>
    </source>
</evidence>
<name>A0A396GM35_MEDTR</name>
<comment type="caution">
    <text evidence="1">The sequence shown here is derived from an EMBL/GenBank/DDBJ whole genome shotgun (WGS) entry which is preliminary data.</text>
</comment>
<dbReference type="AlphaFoldDB" id="A0A396GM35"/>